<evidence type="ECO:0000256" key="5">
    <source>
        <dbReference type="ARBA" id="ARBA00024042"/>
    </source>
</evidence>
<dbReference type="Proteomes" id="UP001500729">
    <property type="component" value="Unassembled WGS sequence"/>
</dbReference>
<proteinExistence type="inferred from homology"/>
<sequence>MTGKIPLARVSRARQFPKWSQIREVVQFKKPTFGLTARRLENALTIEHLRRAARRTTPRSVFDYVDGAAEEEITAARNIAAYRRVTLRPDALHPVAEPELGVDLFGKRIAMPLVFAPTGYTRMMHHHGEAAVARVAEHFGVPYSLSTVGTTSIEDVRAAAPGGDLWFQLYRTNDPATNELLVSRAEAAGYSTMLLTVDTSVAGKRLKDVVNGLTIPPTLTARTILNISMFPAWWYNKLTTPGIGFASLSGVEGNLSSEDVARTLFDPGLDFAALEWLRERWPGKLLVKGITTPESAREVVRRGADGVVVSNHGGRQLDRSAATLDVLPAVRAAVGAEATVIIDGGIRHGQDIVAARALGADAAMVGRAYLYGIMAGGQDGAVRAYEILADEYQRCMQLLGVRRSEDLGERHVALPRAWSAEFPGT</sequence>
<dbReference type="Gene3D" id="3.20.20.70">
    <property type="entry name" value="Aldolase class I"/>
    <property type="match status" value="1"/>
</dbReference>
<reference evidence="8" key="1">
    <citation type="journal article" date="2019" name="Int. J. Syst. Evol. Microbiol.">
        <title>The Global Catalogue of Microorganisms (GCM) 10K type strain sequencing project: providing services to taxonomists for standard genome sequencing and annotation.</title>
        <authorList>
            <consortium name="The Broad Institute Genomics Platform"/>
            <consortium name="The Broad Institute Genome Sequencing Center for Infectious Disease"/>
            <person name="Wu L."/>
            <person name="Ma J."/>
        </authorList>
    </citation>
    <scope>NUCLEOTIDE SEQUENCE [LARGE SCALE GENOMIC DNA]</scope>
    <source>
        <strain evidence="8">JCM 10303</strain>
    </source>
</reference>
<evidence type="ECO:0000256" key="3">
    <source>
        <dbReference type="ARBA" id="ARBA00022643"/>
    </source>
</evidence>
<keyword evidence="4" id="KW-0560">Oxidoreductase</keyword>
<dbReference type="SUPFAM" id="SSF51395">
    <property type="entry name" value="FMN-linked oxidoreductases"/>
    <property type="match status" value="1"/>
</dbReference>
<evidence type="ECO:0000313" key="7">
    <source>
        <dbReference type="EMBL" id="GAA0511420.1"/>
    </source>
</evidence>
<keyword evidence="8" id="KW-1185">Reference proteome</keyword>
<evidence type="ECO:0000256" key="4">
    <source>
        <dbReference type="ARBA" id="ARBA00023002"/>
    </source>
</evidence>
<dbReference type="InterPro" id="IPR037396">
    <property type="entry name" value="FMN_HAD"/>
</dbReference>
<dbReference type="EMBL" id="BAAAGS010000003">
    <property type="protein sequence ID" value="GAA0511420.1"/>
    <property type="molecule type" value="Genomic_DNA"/>
</dbReference>
<keyword evidence="3" id="KW-0288">FMN</keyword>
<accession>A0ABP3M1K1</accession>
<dbReference type="InterPro" id="IPR008259">
    <property type="entry name" value="FMN_hydac_DH_AS"/>
</dbReference>
<protein>
    <submittedName>
        <fullName evidence="7">Alpha-hydroxy acid oxidase</fullName>
    </submittedName>
</protein>
<dbReference type="Pfam" id="PF01070">
    <property type="entry name" value="FMN_dh"/>
    <property type="match status" value="1"/>
</dbReference>
<evidence type="ECO:0000259" key="6">
    <source>
        <dbReference type="PROSITE" id="PS51349"/>
    </source>
</evidence>
<dbReference type="PROSITE" id="PS51349">
    <property type="entry name" value="FMN_HYDROXY_ACID_DH_2"/>
    <property type="match status" value="1"/>
</dbReference>
<gene>
    <name evidence="7" type="ORF">GCM10009533_07870</name>
</gene>
<organism evidence="7 8">
    <name type="scientific">Saccharopolyspora erythraea</name>
    <name type="common">Streptomyces erythraeus</name>
    <dbReference type="NCBI Taxonomy" id="1836"/>
    <lineage>
        <taxon>Bacteria</taxon>
        <taxon>Bacillati</taxon>
        <taxon>Actinomycetota</taxon>
        <taxon>Actinomycetes</taxon>
        <taxon>Pseudonocardiales</taxon>
        <taxon>Pseudonocardiaceae</taxon>
        <taxon>Saccharopolyspora</taxon>
    </lineage>
</organism>
<dbReference type="RefSeq" id="WP_009949549.1">
    <property type="nucleotide sequence ID" value="NZ_BAAAGS010000003.1"/>
</dbReference>
<dbReference type="InterPro" id="IPR012133">
    <property type="entry name" value="Alpha-hydoxy_acid_DH_FMN"/>
</dbReference>
<dbReference type="PIRSF" id="PIRSF000138">
    <property type="entry name" value="Al-hdrx_acd_dh"/>
    <property type="match status" value="1"/>
</dbReference>
<dbReference type="PANTHER" id="PTHR10578">
    <property type="entry name" value="S -2-HYDROXY-ACID OXIDASE-RELATED"/>
    <property type="match status" value="1"/>
</dbReference>
<evidence type="ECO:0000256" key="1">
    <source>
        <dbReference type="ARBA" id="ARBA00001917"/>
    </source>
</evidence>
<comment type="cofactor">
    <cofactor evidence="1">
        <name>FMN</name>
        <dbReference type="ChEBI" id="CHEBI:58210"/>
    </cofactor>
</comment>
<dbReference type="SMART" id="SM01240">
    <property type="entry name" value="IMPDH"/>
    <property type="match status" value="1"/>
</dbReference>
<evidence type="ECO:0000313" key="8">
    <source>
        <dbReference type="Proteomes" id="UP001500729"/>
    </source>
</evidence>
<feature type="domain" description="FMN hydroxy acid dehydrogenase" evidence="6">
    <location>
        <begin position="38"/>
        <end position="417"/>
    </location>
</feature>
<dbReference type="PROSITE" id="PS00557">
    <property type="entry name" value="FMN_HYDROXY_ACID_DH_1"/>
    <property type="match status" value="1"/>
</dbReference>
<comment type="similarity">
    <text evidence="5">Belongs to the FMN-dependent alpha-hydroxy acid dehydrogenase family.</text>
</comment>
<name>A0ABP3M1K1_SACER</name>
<keyword evidence="2" id="KW-0285">Flavoprotein</keyword>
<dbReference type="InterPro" id="IPR000262">
    <property type="entry name" value="FMN-dep_DH"/>
</dbReference>
<dbReference type="CDD" id="cd02809">
    <property type="entry name" value="alpha_hydroxyacid_oxid_FMN"/>
    <property type="match status" value="1"/>
</dbReference>
<comment type="caution">
    <text evidence="7">The sequence shown here is derived from an EMBL/GenBank/DDBJ whole genome shotgun (WGS) entry which is preliminary data.</text>
</comment>
<dbReference type="PANTHER" id="PTHR10578:SF107">
    <property type="entry name" value="2-HYDROXYACID OXIDASE 1"/>
    <property type="match status" value="1"/>
</dbReference>
<evidence type="ECO:0000256" key="2">
    <source>
        <dbReference type="ARBA" id="ARBA00022630"/>
    </source>
</evidence>
<dbReference type="InterPro" id="IPR013785">
    <property type="entry name" value="Aldolase_TIM"/>
</dbReference>